<evidence type="ECO:0000256" key="2">
    <source>
        <dbReference type="ARBA" id="ARBA00010474"/>
    </source>
</evidence>
<dbReference type="GO" id="GO:0044780">
    <property type="term" value="P:bacterial-type flagellum assembly"/>
    <property type="evidence" value="ECO:0007669"/>
    <property type="project" value="InterPro"/>
</dbReference>
<comment type="similarity">
    <text evidence="2 7">Belongs to the FlgA family.</text>
</comment>
<evidence type="ECO:0000256" key="4">
    <source>
        <dbReference type="ARBA" id="ARBA00022729"/>
    </source>
</evidence>
<protein>
    <recommendedName>
        <fullName evidence="3 7">Flagella basal body P-ring formation protein FlgA</fullName>
    </recommendedName>
</protein>
<evidence type="ECO:0000256" key="5">
    <source>
        <dbReference type="ARBA" id="ARBA00022764"/>
    </source>
</evidence>
<evidence type="ECO:0000313" key="10">
    <source>
        <dbReference type="Proteomes" id="UP000664904"/>
    </source>
</evidence>
<evidence type="ECO:0000259" key="8">
    <source>
        <dbReference type="SMART" id="SM00858"/>
    </source>
</evidence>
<evidence type="ECO:0000313" key="9">
    <source>
        <dbReference type="EMBL" id="QTH71015.1"/>
    </source>
</evidence>
<comment type="subcellular location">
    <subcellularLocation>
        <location evidence="1 7">Periplasm</location>
    </subcellularLocation>
</comment>
<dbReference type="CDD" id="cd11614">
    <property type="entry name" value="SAF_CpaB_FlgA_like"/>
    <property type="match status" value="1"/>
</dbReference>
<dbReference type="InterPro" id="IPR039246">
    <property type="entry name" value="Flagellar_FlgA"/>
</dbReference>
<evidence type="ECO:0000256" key="7">
    <source>
        <dbReference type="RuleBase" id="RU362063"/>
    </source>
</evidence>
<feature type="domain" description="SAF" evidence="8">
    <location>
        <begin position="113"/>
        <end position="175"/>
    </location>
</feature>
<dbReference type="InterPro" id="IPR013974">
    <property type="entry name" value="SAF"/>
</dbReference>
<dbReference type="Gene3D" id="2.30.30.760">
    <property type="match status" value="1"/>
</dbReference>
<dbReference type="Pfam" id="PF13144">
    <property type="entry name" value="ChapFlgA"/>
    <property type="match status" value="1"/>
</dbReference>
<gene>
    <name evidence="9" type="primary">flgA</name>
    <name evidence="9" type="ORF">J5O05_14260</name>
</gene>
<dbReference type="RefSeq" id="WP_208842657.1">
    <property type="nucleotide sequence ID" value="NZ_CP072133.1"/>
</dbReference>
<evidence type="ECO:0000256" key="6">
    <source>
        <dbReference type="ARBA" id="ARBA00025643"/>
    </source>
</evidence>
<accession>A0A975DGX9</accession>
<dbReference type="InterPro" id="IPR017585">
    <property type="entry name" value="SAF_FlgA"/>
</dbReference>
<dbReference type="KEGG" id="pxi:J5O05_14260"/>
<dbReference type="PANTHER" id="PTHR36307">
    <property type="entry name" value="FLAGELLA BASAL BODY P-RING FORMATION PROTEIN FLGA"/>
    <property type="match status" value="1"/>
</dbReference>
<dbReference type="AlphaFoldDB" id="A0A975DGX9"/>
<keyword evidence="5 7" id="KW-0574">Periplasm</keyword>
<sequence length="235" mass="26319">MSVLKKSGWSQLIYFFASFSIMTQGYAKTYSPETLEQQAEQFIANQIEADPEKRIEIRAMPLEFRNSDKVCNDSLELSTPSVPPFNRQVTVQLKCNDSISWSQYVHVRIEEMLPMVVASTSIARGEIISKNAIQVEYRPKQYIRANYYEIIDPLIGSRSKRTISEGMPITSAQICMVCKGDKVTISANQSNLSIKTSGLALEDGNLGELIRVENVNSGKVLRVRVSGVESVEVNL</sequence>
<dbReference type="PANTHER" id="PTHR36307:SF1">
    <property type="entry name" value="FLAGELLA BASAL BODY P-RING FORMATION PROTEIN FLGA"/>
    <property type="match status" value="1"/>
</dbReference>
<proteinExistence type="inferred from homology"/>
<keyword evidence="9" id="KW-0969">Cilium</keyword>
<reference evidence="9" key="1">
    <citation type="submission" date="2021-03" db="EMBL/GenBank/DDBJ databases">
        <title>Complete Genome of Pseudoalteromonas xiamenensis STKMTI.2, a new potential marine bacterium producing anti-Vibrio compounds.</title>
        <authorList>
            <person name="Handayani D.P."/>
            <person name="Isnansetyo A."/>
            <person name="Istiqomah I."/>
            <person name="Jumina J."/>
        </authorList>
    </citation>
    <scope>NUCLEOTIDE SEQUENCE</scope>
    <source>
        <strain evidence="9">STKMTI.2</strain>
    </source>
</reference>
<keyword evidence="10" id="KW-1185">Reference proteome</keyword>
<dbReference type="EMBL" id="CP072133">
    <property type="protein sequence ID" value="QTH71015.1"/>
    <property type="molecule type" value="Genomic_DNA"/>
</dbReference>
<dbReference type="Proteomes" id="UP000664904">
    <property type="component" value="Chromosome"/>
</dbReference>
<evidence type="ECO:0000256" key="1">
    <source>
        <dbReference type="ARBA" id="ARBA00004418"/>
    </source>
</evidence>
<comment type="function">
    <text evidence="6 7">Involved in the assembly process of the P-ring formation. It may associate with FlgF on the rod constituting a structure essential for the P-ring assembly or may act as a modulator protein for the P-ring assembly.</text>
</comment>
<keyword evidence="4" id="KW-0732">Signal</keyword>
<dbReference type="GO" id="GO:0042597">
    <property type="term" value="C:periplasmic space"/>
    <property type="evidence" value="ECO:0007669"/>
    <property type="project" value="UniProtKB-SubCell"/>
</dbReference>
<dbReference type="Gene3D" id="3.90.1210.10">
    <property type="entry name" value="Antifreeze-like/N-acetylneuraminic acid synthase C-terminal domain"/>
    <property type="match status" value="1"/>
</dbReference>
<name>A0A975DGX9_9GAMM</name>
<dbReference type="NCBIfam" id="TIGR03170">
    <property type="entry name" value="flgA_cterm"/>
    <property type="match status" value="1"/>
</dbReference>
<keyword evidence="9" id="KW-0282">Flagellum</keyword>
<dbReference type="SMART" id="SM00858">
    <property type="entry name" value="SAF"/>
    <property type="match status" value="1"/>
</dbReference>
<organism evidence="9 10">
    <name type="scientific">Pseudoalteromonas xiamenensis</name>
    <dbReference type="NCBI Taxonomy" id="882626"/>
    <lineage>
        <taxon>Bacteria</taxon>
        <taxon>Pseudomonadati</taxon>
        <taxon>Pseudomonadota</taxon>
        <taxon>Gammaproteobacteria</taxon>
        <taxon>Alteromonadales</taxon>
        <taxon>Pseudoalteromonadaceae</taxon>
        <taxon>Pseudoalteromonas</taxon>
    </lineage>
</organism>
<keyword evidence="7" id="KW-1005">Bacterial flagellum biogenesis</keyword>
<keyword evidence="9" id="KW-0966">Cell projection</keyword>
<evidence type="ECO:0000256" key="3">
    <source>
        <dbReference type="ARBA" id="ARBA00014754"/>
    </source>
</evidence>